<comment type="subcellular location">
    <subcellularLocation>
        <location evidence="1">Mitochondrion</location>
    </subcellularLocation>
</comment>
<dbReference type="InterPro" id="IPR013857">
    <property type="entry name" value="NADH-UbQ_OxRdtase-assoc_prot30"/>
</dbReference>
<dbReference type="Proteomes" id="UP001195483">
    <property type="component" value="Unassembled WGS sequence"/>
</dbReference>
<dbReference type="GO" id="GO:0005739">
    <property type="term" value="C:mitochondrion"/>
    <property type="evidence" value="ECO:0007669"/>
    <property type="project" value="UniProtKB-SubCell"/>
</dbReference>
<dbReference type="GO" id="GO:0006120">
    <property type="term" value="P:mitochondrial electron transport, NADH to ubiquinone"/>
    <property type="evidence" value="ECO:0007669"/>
    <property type="project" value="TreeGrafter"/>
</dbReference>
<comment type="similarity">
    <text evidence="2">Belongs to the CIA30 family.</text>
</comment>
<gene>
    <name evidence="6" type="ORF">CHS0354_007403</name>
</gene>
<feature type="domain" description="NADH:ubiquinone oxidoreductase intermediate-associated protein 30" evidence="5">
    <location>
        <begin position="99"/>
        <end position="272"/>
    </location>
</feature>
<keyword evidence="4" id="KW-0143">Chaperone</keyword>
<sequence length="301" mass="35308">MATHLYRNINSLCIKNRHRFLCPIHCVFVQPAASSVTVFEIDRKSGYDPKRPKKSMPTMIKEGIKMIYTESLRFKQEVIEKFSCDSYYFSEHGDYEYFWKFNGKASLDPWIVTADQDHNEGSSSCNLMVSKNNKALFHGYLSSDVPKDGVIKRAGYVNLKSPFNMKSFHRIISYDWSRYTHLYLKVRGDGRTYMVNLNMNHYFDLLWNDQYQFPLHTRGGPYWQITKIPFSKFFLTHKGRVQDKQCPILQNNIRFLSITLADNIDGPFSLEIDYIGLVLDTNHDEEFAYEMYQAEPSHVGF</sequence>
<evidence type="ECO:0000313" key="7">
    <source>
        <dbReference type="Proteomes" id="UP001195483"/>
    </source>
</evidence>
<dbReference type="EMBL" id="JAEAOA010000509">
    <property type="protein sequence ID" value="KAK3596497.1"/>
    <property type="molecule type" value="Genomic_DNA"/>
</dbReference>
<keyword evidence="7" id="KW-1185">Reference proteome</keyword>
<reference evidence="6" key="2">
    <citation type="journal article" date="2021" name="Genome Biol. Evol.">
        <title>Developing a high-quality reference genome for a parasitic bivalve with doubly uniparental inheritance (Bivalvia: Unionida).</title>
        <authorList>
            <person name="Smith C.H."/>
        </authorList>
    </citation>
    <scope>NUCLEOTIDE SEQUENCE</scope>
    <source>
        <strain evidence="6">CHS0354</strain>
        <tissue evidence="6">Mantle</tissue>
    </source>
</reference>
<comment type="caution">
    <text evidence="6">The sequence shown here is derived from an EMBL/GenBank/DDBJ whole genome shotgun (WGS) entry which is preliminary data.</text>
</comment>
<keyword evidence="3" id="KW-0496">Mitochondrion</keyword>
<evidence type="ECO:0000256" key="1">
    <source>
        <dbReference type="ARBA" id="ARBA00004173"/>
    </source>
</evidence>
<dbReference type="PANTHER" id="PTHR13194:SF18">
    <property type="entry name" value="COMPLEX I INTERMEDIATE-ASSOCIATED PROTEIN 30, MITOCHONDRIAL"/>
    <property type="match status" value="1"/>
</dbReference>
<evidence type="ECO:0000259" key="5">
    <source>
        <dbReference type="Pfam" id="PF08547"/>
    </source>
</evidence>
<accession>A0AAE0SQR8</accession>
<evidence type="ECO:0000256" key="2">
    <source>
        <dbReference type="ARBA" id="ARBA00007884"/>
    </source>
</evidence>
<dbReference type="PANTHER" id="PTHR13194">
    <property type="entry name" value="COMPLEX I INTERMEDIATE-ASSOCIATED PROTEIN 30"/>
    <property type="match status" value="1"/>
</dbReference>
<reference evidence="6" key="1">
    <citation type="journal article" date="2021" name="Genome Biol. Evol.">
        <title>A High-Quality Reference Genome for a Parasitic Bivalve with Doubly Uniparental Inheritance (Bivalvia: Unionida).</title>
        <authorList>
            <person name="Smith C.H."/>
        </authorList>
    </citation>
    <scope>NUCLEOTIDE SEQUENCE</scope>
    <source>
        <strain evidence="6">CHS0354</strain>
    </source>
</reference>
<name>A0AAE0SQR8_9BIVA</name>
<dbReference type="AlphaFoldDB" id="A0AAE0SQR8"/>
<evidence type="ECO:0000313" key="6">
    <source>
        <dbReference type="EMBL" id="KAK3596497.1"/>
    </source>
</evidence>
<dbReference type="InterPro" id="IPR008979">
    <property type="entry name" value="Galactose-bd-like_sf"/>
</dbReference>
<dbReference type="Pfam" id="PF08547">
    <property type="entry name" value="CIA30"/>
    <property type="match status" value="1"/>
</dbReference>
<dbReference type="InterPro" id="IPR039131">
    <property type="entry name" value="NDUFAF1"/>
</dbReference>
<evidence type="ECO:0000256" key="3">
    <source>
        <dbReference type="ARBA" id="ARBA00023128"/>
    </source>
</evidence>
<dbReference type="GO" id="GO:0032981">
    <property type="term" value="P:mitochondrial respiratory chain complex I assembly"/>
    <property type="evidence" value="ECO:0007669"/>
    <property type="project" value="TreeGrafter"/>
</dbReference>
<dbReference type="SUPFAM" id="SSF49785">
    <property type="entry name" value="Galactose-binding domain-like"/>
    <property type="match status" value="1"/>
</dbReference>
<proteinExistence type="inferred from homology"/>
<protein>
    <recommendedName>
        <fullName evidence="5">NADH:ubiquinone oxidoreductase intermediate-associated protein 30 domain-containing protein</fullName>
    </recommendedName>
</protein>
<reference evidence="6" key="3">
    <citation type="submission" date="2023-05" db="EMBL/GenBank/DDBJ databases">
        <authorList>
            <person name="Smith C.H."/>
        </authorList>
    </citation>
    <scope>NUCLEOTIDE SEQUENCE</scope>
    <source>
        <strain evidence="6">CHS0354</strain>
        <tissue evidence="6">Mantle</tissue>
    </source>
</reference>
<organism evidence="6 7">
    <name type="scientific">Potamilus streckersoni</name>
    <dbReference type="NCBI Taxonomy" id="2493646"/>
    <lineage>
        <taxon>Eukaryota</taxon>
        <taxon>Metazoa</taxon>
        <taxon>Spiralia</taxon>
        <taxon>Lophotrochozoa</taxon>
        <taxon>Mollusca</taxon>
        <taxon>Bivalvia</taxon>
        <taxon>Autobranchia</taxon>
        <taxon>Heteroconchia</taxon>
        <taxon>Palaeoheterodonta</taxon>
        <taxon>Unionida</taxon>
        <taxon>Unionoidea</taxon>
        <taxon>Unionidae</taxon>
        <taxon>Ambleminae</taxon>
        <taxon>Lampsilini</taxon>
        <taxon>Potamilus</taxon>
    </lineage>
</organism>
<dbReference type="GO" id="GO:0051082">
    <property type="term" value="F:unfolded protein binding"/>
    <property type="evidence" value="ECO:0007669"/>
    <property type="project" value="TreeGrafter"/>
</dbReference>
<evidence type="ECO:0000256" key="4">
    <source>
        <dbReference type="ARBA" id="ARBA00023186"/>
    </source>
</evidence>